<protein>
    <submittedName>
        <fullName evidence="1">Uncharacterized protein</fullName>
    </submittedName>
</protein>
<reference evidence="1 2" key="1">
    <citation type="journal article" date="2015" name="Nature">
        <title>rRNA introns, odd ribosomes, and small enigmatic genomes across a large radiation of phyla.</title>
        <authorList>
            <person name="Brown C.T."/>
            <person name="Hug L.A."/>
            <person name="Thomas B.C."/>
            <person name="Sharon I."/>
            <person name="Castelle C.J."/>
            <person name="Singh A."/>
            <person name="Wilkins M.J."/>
            <person name="Williams K.H."/>
            <person name="Banfield J.F."/>
        </authorList>
    </citation>
    <scope>NUCLEOTIDE SEQUENCE [LARGE SCALE GENOMIC DNA]</scope>
</reference>
<dbReference type="Proteomes" id="UP000034705">
    <property type="component" value="Unassembled WGS sequence"/>
</dbReference>
<name>A0A0G1PCP0_9BACT</name>
<comment type="caution">
    <text evidence="1">The sequence shown here is derived from an EMBL/GenBank/DDBJ whole genome shotgun (WGS) entry which is preliminary data.</text>
</comment>
<accession>A0A0G1PCP0</accession>
<sequence>MAPVFPDKLIFTEESSSTPKAVSPVPVGKMYKFSLEEVPISTLVSASAEKMRWLSASTFITKSPLPPGVTPTLVLDPEVMTPAPVKSKELISMTVPSTDTCPIFPPSSIVMEPVVPETSNSVLDKEKSGGYGIIRIRIINDKGSIKGFGGGEVIKIKTVLRCGASGDI</sequence>
<dbReference type="AlphaFoldDB" id="A0A0G1PCP0"/>
<gene>
    <name evidence="1" type="ORF">UX45_C0044G0003</name>
</gene>
<evidence type="ECO:0000313" key="2">
    <source>
        <dbReference type="Proteomes" id="UP000034705"/>
    </source>
</evidence>
<proteinExistence type="predicted"/>
<evidence type="ECO:0000313" key="1">
    <source>
        <dbReference type="EMBL" id="KKU30447.1"/>
    </source>
</evidence>
<organism evidence="1 2">
    <name type="scientific">Candidatus Uhrbacteria bacterium GW2011_GWF2_46_218</name>
    <dbReference type="NCBI Taxonomy" id="1619001"/>
    <lineage>
        <taxon>Bacteria</taxon>
        <taxon>Candidatus Uhriibacteriota</taxon>
    </lineage>
</organism>
<dbReference type="EMBL" id="LCMG01000044">
    <property type="protein sequence ID" value="KKU30447.1"/>
    <property type="molecule type" value="Genomic_DNA"/>
</dbReference>